<evidence type="ECO:0000256" key="2">
    <source>
        <dbReference type="SAM" id="MobiDB-lite"/>
    </source>
</evidence>
<evidence type="ECO:0000313" key="3">
    <source>
        <dbReference type="EMBL" id="MFC0567172.1"/>
    </source>
</evidence>
<reference evidence="3 4" key="1">
    <citation type="submission" date="2024-09" db="EMBL/GenBank/DDBJ databases">
        <authorList>
            <person name="Sun Q."/>
            <person name="Mori K."/>
        </authorList>
    </citation>
    <scope>NUCLEOTIDE SEQUENCE [LARGE SCALE GENOMIC DNA]</scope>
    <source>
        <strain evidence="3 4">TBRC 2205</strain>
    </source>
</reference>
<comment type="caution">
    <text evidence="3">The sequence shown here is derived from an EMBL/GenBank/DDBJ whole genome shotgun (WGS) entry which is preliminary data.</text>
</comment>
<evidence type="ECO:0000313" key="4">
    <source>
        <dbReference type="Proteomes" id="UP001589894"/>
    </source>
</evidence>
<dbReference type="Proteomes" id="UP001589894">
    <property type="component" value="Unassembled WGS sequence"/>
</dbReference>
<dbReference type="PANTHER" id="PTHR30289:SF1">
    <property type="entry name" value="PEBP (PHOSPHATIDYLETHANOLAMINE-BINDING PROTEIN) FAMILY PROTEIN"/>
    <property type="match status" value="1"/>
</dbReference>
<accession>A0ABV6P3X9</accession>
<keyword evidence="3" id="KW-0649">Protein kinase inhibitor</keyword>
<comment type="similarity">
    <text evidence="1">Belongs to the UPF0098 family.</text>
</comment>
<dbReference type="EMBL" id="JBHLUE010000019">
    <property type="protein sequence ID" value="MFC0567172.1"/>
    <property type="molecule type" value="Genomic_DNA"/>
</dbReference>
<dbReference type="InterPro" id="IPR005247">
    <property type="entry name" value="YbhB_YbcL/LppC-like"/>
</dbReference>
<protein>
    <submittedName>
        <fullName evidence="3">YbhB/YbcL family Raf kinase inhibitor-like protein</fullName>
    </submittedName>
</protein>
<dbReference type="Gene3D" id="3.90.280.10">
    <property type="entry name" value="PEBP-like"/>
    <property type="match status" value="1"/>
</dbReference>
<keyword evidence="4" id="KW-1185">Reference proteome</keyword>
<evidence type="ECO:0000256" key="1">
    <source>
        <dbReference type="ARBA" id="ARBA00007120"/>
    </source>
</evidence>
<organism evidence="3 4">
    <name type="scientific">Plantactinospora siamensis</name>
    <dbReference type="NCBI Taxonomy" id="555372"/>
    <lineage>
        <taxon>Bacteria</taxon>
        <taxon>Bacillati</taxon>
        <taxon>Actinomycetota</taxon>
        <taxon>Actinomycetes</taxon>
        <taxon>Micromonosporales</taxon>
        <taxon>Micromonosporaceae</taxon>
        <taxon>Plantactinospora</taxon>
    </lineage>
</organism>
<gene>
    <name evidence="3" type="ORF">ACFFHU_23915</name>
</gene>
<feature type="region of interest" description="Disordered" evidence="2">
    <location>
        <begin position="71"/>
        <end position="101"/>
    </location>
</feature>
<name>A0ABV6P3X9_9ACTN</name>
<dbReference type="GO" id="GO:0004860">
    <property type="term" value="F:protein kinase inhibitor activity"/>
    <property type="evidence" value="ECO:0007669"/>
    <property type="project" value="UniProtKB-KW"/>
</dbReference>
<dbReference type="Pfam" id="PF01161">
    <property type="entry name" value="PBP"/>
    <property type="match status" value="1"/>
</dbReference>
<dbReference type="PANTHER" id="PTHR30289">
    <property type="entry name" value="UNCHARACTERIZED PROTEIN YBCL-RELATED"/>
    <property type="match status" value="1"/>
</dbReference>
<dbReference type="InterPro" id="IPR008914">
    <property type="entry name" value="PEBP"/>
</dbReference>
<dbReference type="InterPro" id="IPR036610">
    <property type="entry name" value="PEBP-like_sf"/>
</dbReference>
<dbReference type="CDD" id="cd00865">
    <property type="entry name" value="PEBP_bact_arch"/>
    <property type="match status" value="1"/>
</dbReference>
<proteinExistence type="inferred from homology"/>
<dbReference type="NCBIfam" id="TIGR00481">
    <property type="entry name" value="YbhB/YbcL family Raf kinase inhibitor-like protein"/>
    <property type="match status" value="1"/>
</dbReference>
<dbReference type="SUPFAM" id="SSF49777">
    <property type="entry name" value="PEBP-like"/>
    <property type="match status" value="1"/>
</dbReference>
<sequence>MAGILIRSTAFNDHDLLPDRFSRDGGNISPPLEWSGVPDGATELVLLVEDPDAGRVPFLHWLVTGIDPRSTGAAEGQVPAGGREWGNDFGTAGWGGPRPPRNDDPHRYFFRLFAVDHPLPLDGQPQAPDVHRAVADIELASANMVGTFAR</sequence>
<dbReference type="RefSeq" id="WP_377342442.1">
    <property type="nucleotide sequence ID" value="NZ_JBHLUE010000019.1"/>
</dbReference>